<accession>A0ABY3FRI0</accession>
<evidence type="ECO:0000313" key="1">
    <source>
        <dbReference type="EMBL" id="TWL34468.1"/>
    </source>
</evidence>
<organism evidence="1 2">
    <name type="scientific">Bacillus paralicheniformis</name>
    <dbReference type="NCBI Taxonomy" id="1648923"/>
    <lineage>
        <taxon>Bacteria</taxon>
        <taxon>Bacillati</taxon>
        <taxon>Bacillota</taxon>
        <taxon>Bacilli</taxon>
        <taxon>Bacillales</taxon>
        <taxon>Bacillaceae</taxon>
        <taxon>Bacillus</taxon>
    </lineage>
</organism>
<dbReference type="EMBL" id="NILF01000064">
    <property type="protein sequence ID" value="TWL34468.1"/>
    <property type="molecule type" value="Genomic_DNA"/>
</dbReference>
<reference evidence="1 2" key="1">
    <citation type="submission" date="2019-06" db="EMBL/GenBank/DDBJ databases">
        <title>Genome sequence analysis of &gt;100 Bacillus licheniformis strains suggests intrinsic resistance to this species.</title>
        <authorList>
            <person name="Wels M."/>
            <person name="Siezen R.J."/>
            <person name="Johansen E."/>
            <person name="Stuer-Lauridsen B."/>
            <person name="Bjerre K."/>
            <person name="Nielsen B.K.K."/>
        </authorList>
    </citation>
    <scope>NUCLEOTIDE SEQUENCE [LARGE SCALE GENOMIC DNA]</scope>
    <source>
        <strain evidence="1 2">BAC-15381</strain>
    </source>
</reference>
<name>A0ABY3FRI0_9BACI</name>
<gene>
    <name evidence="1" type="ORF">CHCC15381_0542</name>
</gene>
<sequence length="37" mass="4546">MYVRIRSIIKEKMFALLHIGEIKQNFSKNQLVVRFFF</sequence>
<protein>
    <submittedName>
        <fullName evidence="1">Uncharacterized protein</fullName>
    </submittedName>
</protein>
<evidence type="ECO:0000313" key="2">
    <source>
        <dbReference type="Proteomes" id="UP000429980"/>
    </source>
</evidence>
<proteinExistence type="predicted"/>
<comment type="caution">
    <text evidence="1">The sequence shown here is derived from an EMBL/GenBank/DDBJ whole genome shotgun (WGS) entry which is preliminary data.</text>
</comment>
<keyword evidence="2" id="KW-1185">Reference proteome</keyword>
<dbReference type="Proteomes" id="UP000429980">
    <property type="component" value="Unassembled WGS sequence"/>
</dbReference>